<keyword evidence="2" id="KW-0964">Secreted</keyword>
<evidence type="ECO:0000256" key="7">
    <source>
        <dbReference type="ARBA" id="ARBA00076468"/>
    </source>
</evidence>
<accession>A0AAN7S7Z7</accession>
<feature type="region of interest" description="Disordered" evidence="8">
    <location>
        <begin position="1003"/>
        <end position="1041"/>
    </location>
</feature>
<feature type="compositionally biased region" description="Pro residues" evidence="8">
    <location>
        <begin position="672"/>
        <end position="691"/>
    </location>
</feature>
<evidence type="ECO:0000256" key="6">
    <source>
        <dbReference type="ARBA" id="ARBA00068096"/>
    </source>
</evidence>
<dbReference type="Proteomes" id="UP001353858">
    <property type="component" value="Unassembled WGS sequence"/>
</dbReference>
<dbReference type="EMBL" id="JARPUR010000004">
    <property type="protein sequence ID" value="KAK4876526.1"/>
    <property type="molecule type" value="Genomic_DNA"/>
</dbReference>
<comment type="caution">
    <text evidence="10">The sequence shown here is derived from an EMBL/GenBank/DDBJ whole genome shotgun (WGS) entry which is preliminary data.</text>
</comment>
<dbReference type="PANTHER" id="PTHR24258">
    <property type="entry name" value="SERINE PROTEASE-RELATED"/>
    <property type="match status" value="1"/>
</dbReference>
<dbReference type="PROSITE" id="PS50240">
    <property type="entry name" value="TRYPSIN_DOM"/>
    <property type="match status" value="1"/>
</dbReference>
<keyword evidence="3" id="KW-0547">Nucleotide-binding</keyword>
<feature type="compositionally biased region" description="Basic and acidic residues" evidence="8">
    <location>
        <begin position="1025"/>
        <end position="1037"/>
    </location>
</feature>
<feature type="region of interest" description="Disordered" evidence="8">
    <location>
        <begin position="740"/>
        <end position="764"/>
    </location>
</feature>
<dbReference type="GO" id="GO:0004252">
    <property type="term" value="F:serine-type endopeptidase activity"/>
    <property type="evidence" value="ECO:0007669"/>
    <property type="project" value="InterPro"/>
</dbReference>
<evidence type="ECO:0000313" key="11">
    <source>
        <dbReference type="Proteomes" id="UP001353858"/>
    </source>
</evidence>
<dbReference type="Gene3D" id="3.40.850.10">
    <property type="entry name" value="Kinesin motor domain"/>
    <property type="match status" value="1"/>
</dbReference>
<evidence type="ECO:0000259" key="9">
    <source>
        <dbReference type="PROSITE" id="PS50240"/>
    </source>
</evidence>
<dbReference type="FunFam" id="2.40.10.10:FF:000038">
    <property type="entry name" value="Serine protease"/>
    <property type="match status" value="1"/>
</dbReference>
<keyword evidence="4" id="KW-0067">ATP-binding</keyword>
<feature type="compositionally biased region" description="Basic and acidic residues" evidence="8">
    <location>
        <begin position="742"/>
        <end position="752"/>
    </location>
</feature>
<dbReference type="InterPro" id="IPR001254">
    <property type="entry name" value="Trypsin_dom"/>
</dbReference>
<dbReference type="InterPro" id="IPR036961">
    <property type="entry name" value="Kinesin_motor_dom_sf"/>
</dbReference>
<comment type="subcellular location">
    <subcellularLocation>
        <location evidence="1">Secreted</location>
    </subcellularLocation>
</comment>
<dbReference type="InterPro" id="IPR009003">
    <property type="entry name" value="Peptidase_S1_PA"/>
</dbReference>
<organism evidence="10 11">
    <name type="scientific">Aquatica leii</name>
    <dbReference type="NCBI Taxonomy" id="1421715"/>
    <lineage>
        <taxon>Eukaryota</taxon>
        <taxon>Metazoa</taxon>
        <taxon>Ecdysozoa</taxon>
        <taxon>Arthropoda</taxon>
        <taxon>Hexapoda</taxon>
        <taxon>Insecta</taxon>
        <taxon>Pterygota</taxon>
        <taxon>Neoptera</taxon>
        <taxon>Endopterygota</taxon>
        <taxon>Coleoptera</taxon>
        <taxon>Polyphaga</taxon>
        <taxon>Elateriformia</taxon>
        <taxon>Elateroidea</taxon>
        <taxon>Lampyridae</taxon>
        <taxon>Luciolinae</taxon>
        <taxon>Aquatica</taxon>
    </lineage>
</organism>
<evidence type="ECO:0000256" key="4">
    <source>
        <dbReference type="ARBA" id="ARBA00022840"/>
    </source>
</evidence>
<evidence type="ECO:0000256" key="5">
    <source>
        <dbReference type="ARBA" id="ARBA00023157"/>
    </source>
</evidence>
<dbReference type="Gene3D" id="2.40.10.10">
    <property type="entry name" value="Trypsin-like serine proteases"/>
    <property type="match status" value="1"/>
</dbReference>
<evidence type="ECO:0000256" key="8">
    <source>
        <dbReference type="SAM" id="MobiDB-lite"/>
    </source>
</evidence>
<dbReference type="Pfam" id="PF00089">
    <property type="entry name" value="Trypsin"/>
    <property type="match status" value="1"/>
</dbReference>
<dbReference type="PANTHER" id="PTHR24258:SF142">
    <property type="entry name" value="PEPTIDASE S1 DOMAIN-CONTAINING PROTEIN"/>
    <property type="match status" value="1"/>
</dbReference>
<name>A0AAN7S7Z7_9COLE</name>
<dbReference type="SUPFAM" id="SSF50494">
    <property type="entry name" value="Trypsin-like serine proteases"/>
    <property type="match status" value="1"/>
</dbReference>
<evidence type="ECO:0000256" key="1">
    <source>
        <dbReference type="ARBA" id="ARBA00004613"/>
    </source>
</evidence>
<feature type="domain" description="Peptidase S1" evidence="9">
    <location>
        <begin position="1103"/>
        <end position="1347"/>
    </location>
</feature>
<evidence type="ECO:0000256" key="2">
    <source>
        <dbReference type="ARBA" id="ARBA00022525"/>
    </source>
</evidence>
<dbReference type="GO" id="GO:0005524">
    <property type="term" value="F:ATP binding"/>
    <property type="evidence" value="ECO:0007669"/>
    <property type="project" value="UniProtKB-KW"/>
</dbReference>
<dbReference type="SUPFAM" id="SSF52540">
    <property type="entry name" value="P-loop containing nucleoside triphosphate hydrolases"/>
    <property type="match status" value="1"/>
</dbReference>
<dbReference type="InterPro" id="IPR018114">
    <property type="entry name" value="TRYPSIN_HIS"/>
</dbReference>
<dbReference type="InterPro" id="IPR001314">
    <property type="entry name" value="Peptidase_S1A"/>
</dbReference>
<proteinExistence type="predicted"/>
<dbReference type="InterPro" id="IPR043504">
    <property type="entry name" value="Peptidase_S1_PA_chymotrypsin"/>
</dbReference>
<dbReference type="SMART" id="SM00020">
    <property type="entry name" value="Tryp_SPc"/>
    <property type="match status" value="1"/>
</dbReference>
<feature type="region of interest" description="Disordered" evidence="8">
    <location>
        <begin position="1531"/>
        <end position="1550"/>
    </location>
</feature>
<evidence type="ECO:0000313" key="10">
    <source>
        <dbReference type="EMBL" id="KAK4876526.1"/>
    </source>
</evidence>
<reference evidence="11" key="1">
    <citation type="submission" date="2023-01" db="EMBL/GenBank/DDBJ databases">
        <title>Key to firefly adult light organ development and bioluminescence: homeobox transcription factors regulate luciferase expression and transportation to peroxisome.</title>
        <authorList>
            <person name="Fu X."/>
        </authorList>
    </citation>
    <scope>NUCLEOTIDE SEQUENCE [LARGE SCALE GENOMIC DNA]</scope>
</reference>
<dbReference type="GO" id="GO:0006508">
    <property type="term" value="P:proteolysis"/>
    <property type="evidence" value="ECO:0007669"/>
    <property type="project" value="InterPro"/>
</dbReference>
<dbReference type="PROSITE" id="PS00134">
    <property type="entry name" value="TRYPSIN_HIS"/>
    <property type="match status" value="1"/>
</dbReference>
<dbReference type="PRINTS" id="PR00722">
    <property type="entry name" value="CHYMOTRYPSIN"/>
</dbReference>
<protein>
    <recommendedName>
        <fullName evidence="6">Phenoloxidase-activating factor 2</fullName>
    </recommendedName>
    <alternativeName>
        <fullName evidence="7">Prophenoloxidase-activating factor II</fullName>
    </alternativeName>
</protein>
<feature type="compositionally biased region" description="Basic and acidic residues" evidence="8">
    <location>
        <begin position="1003"/>
        <end position="1018"/>
    </location>
</feature>
<dbReference type="CDD" id="cd00190">
    <property type="entry name" value="Tryp_SPc"/>
    <property type="match status" value="1"/>
</dbReference>
<keyword evidence="5" id="KW-1015">Disulfide bond</keyword>
<gene>
    <name evidence="10" type="ORF">RN001_009032</name>
</gene>
<sequence>MLNLRNYALENVVEDITNFTQIRQQCLLSTTCEIYSDGPAFDPAFMVLTLTALLSVAVATPGSLRSASMPITEGVYPAQIPIYTSVPLVAAPVAITKQAIPIGEPQDVTYTRTDIISRKVTSSAPHPHVSALVQHTPHTIKNTYYTEENIVRGQPAPIYDNGPEVEANYRKFEIKVPEAPQTPIEREQPRPLHMQQEEIPAPVLSPYPQPSIPKPNEHMAQVNSFPKNFEPLPQPLVPIIPEPRQPVNPIPKNFDPNVMHLQKLTQPQPNQITSNMASIVPFLSMYAYQTPLTPTETGFSVGYPISGAKLTDIRKTYFTPLAPIVKSSVIKSQPQITNEVYNQPLVAQSEPCDEPSAVEQNRLALNARIRSQINHEAKVQPSADARSYLRTKKDNKDEESCLSDISHYSSVHGEEHAPVIVDQHTVAPNFPTEDVRQSRPPTDYPPFVNAINRRSSAKNDLNHLSETSSANFLAINKWKITFNGESGLSSFLEEVKETRVARNIKFYCWCYCVATWTVYNNILRNEFNWSWNNDDDFKPSHNLNQDEIETAESSVTSQISDNSTVVETIVDNILSSSRQGRNLNGYDELYSDPNVQEALQNGDDREARNVIKEKLCSLGLMQCEGEFIQGKRPYISPEELVYAQPVDIKPIGRPIPSIPVKHPIRNLNHYGPPRPNPIPPKFGPPLSPNSPPRRGYGPPQKPFYTSPPNKPFINGPPIGSFYEESEGFLSKPPGPIYSQPIEPDHSYDFEHHSTHHSSSHNDKKPVEVVIKAQNGPVGASGLQQHVHHHFHHTSGNSDIKVPVQSVVAGNILGNPASSFTATQTDAFYKKYREDSANALNKFNPSFTVGGSGFTGSYGGQTIANYGGQTSGSYGGFGSFGTSKPVTEDYSPQTFDNSFGASVGLYGNTGLYKKELNINNGALNSIQSNYLQSTYAGNYKGIENFDCVCVPFNQCPSHDVIGRKDDLFLALDPRNLKNNIDALTEERVITDGNGTMTVVRVPKEAKDPQSENKSFKEEAVTGDQSKIVKRETPVDKENSTQYEARQAHYLGGDSYGRPTTCGPRHVCCKRPLRPNIPTPALGNLNQCGTRHSQGINGRIKNPAYVDGDSEFGEYPWQVAILKKDPKESVYVCGGTLIDSLHIITAAHCVRSYSAYDLRVRLGEWDVNHDVEFYPYIERDITALEVHPEFYAGTLYNDLAVMRIDKPVDFSKHPHISPACLPHPQEDYSGHRCWTTGWGKDAFGEFGKYQNILKEVDVPIIPFGQCQQRLQQTRLGYDFKLHPGFICAGGEEGKDACKGDGGGPMVCERGGIWKVIGVVSWGIGCGQPGVPGVYVNVAHYLDWIRKTFTIVGTSEEPGIIPRSLEYLFRTLPTLPEVPLIKANASGGISYMTEADRLKDKMDRQILLSKHTNMDCALHKQTYKAMQERLSNELVGLIDQALGPDVMLNVWVSFAEIYNENICIRLTKTTPMQRPITSKIMLGKHVAAYFKLCKPYSEENDNEDEENEENVEDRLNDEIQQLQLKLKIQQDEMDRAKSESLDLDKTLNEQKKS</sequence>
<evidence type="ECO:0000256" key="3">
    <source>
        <dbReference type="ARBA" id="ARBA00022741"/>
    </source>
</evidence>
<keyword evidence="11" id="KW-1185">Reference proteome</keyword>
<feature type="region of interest" description="Disordered" evidence="8">
    <location>
        <begin position="667"/>
        <end position="709"/>
    </location>
</feature>
<dbReference type="GO" id="GO:0005576">
    <property type="term" value="C:extracellular region"/>
    <property type="evidence" value="ECO:0007669"/>
    <property type="project" value="UniProtKB-SubCell"/>
</dbReference>
<dbReference type="InterPro" id="IPR027417">
    <property type="entry name" value="P-loop_NTPase"/>
</dbReference>